<evidence type="ECO:0000256" key="1">
    <source>
        <dbReference type="SAM" id="MobiDB-lite"/>
    </source>
</evidence>
<feature type="region of interest" description="Disordered" evidence="1">
    <location>
        <begin position="1"/>
        <end position="20"/>
    </location>
</feature>
<dbReference type="HOGENOM" id="CLU_052626_4_0_11"/>
<dbReference type="STRING" id="743718.Isova_1632"/>
<evidence type="ECO:0000313" key="3">
    <source>
        <dbReference type="Proteomes" id="UP000009236"/>
    </source>
</evidence>
<sequence>METNHPPGRPGGDVPQGRTLPQVIRSSRDREAEVGARHRRGKLRKIRHGIYVESAGQLPAASVAVRREREHLVNLAATLSSLRTDLWVSHTSAALLWGCWTYRLGATAEITQLHPPDVRASAGPVRRHWTDLPERDRTLLGDVPVTTLERTVVDCARSLPGDQAIVVVESALRIGCDGALVAAILKESTGRRGVRSARRVLDVADGRVESPGEARLRWMLLSAGLPYPDAAIPVETWAGERWVDLGWPDLQVGFEFDGRLKYAGLPPAQLEQVLYEEKRRHDALVEAGWILIRVSWADLDDPEALLRRVDAARRRARARLRGAR</sequence>
<protein>
    <recommendedName>
        <fullName evidence="4">Transcriptional regulator, AbiEi antitoxin, Type IV TA system</fullName>
    </recommendedName>
</protein>
<dbReference type="AlphaFoldDB" id="F6FVF7"/>
<evidence type="ECO:0008006" key="4">
    <source>
        <dbReference type="Google" id="ProtNLM"/>
    </source>
</evidence>
<dbReference type="KEGG" id="iva:Isova_1632"/>
<dbReference type="eggNOG" id="COG5340">
    <property type="taxonomic scope" value="Bacteria"/>
</dbReference>
<organism evidence="3">
    <name type="scientific">Isoptericola variabilis (strain 225)</name>
    <dbReference type="NCBI Taxonomy" id="743718"/>
    <lineage>
        <taxon>Bacteria</taxon>
        <taxon>Bacillati</taxon>
        <taxon>Actinomycetota</taxon>
        <taxon>Actinomycetes</taxon>
        <taxon>Micrococcales</taxon>
        <taxon>Promicromonosporaceae</taxon>
        <taxon>Isoptericola</taxon>
    </lineage>
</organism>
<gene>
    <name evidence="2" type="ordered locus">Isova_1632</name>
</gene>
<dbReference type="EMBL" id="CP002810">
    <property type="protein sequence ID" value="AEG44384.1"/>
    <property type="molecule type" value="Genomic_DNA"/>
</dbReference>
<name>F6FVF7_ISOV2</name>
<reference evidence="2 3" key="1">
    <citation type="submission" date="2011-05" db="EMBL/GenBank/DDBJ databases">
        <title>Complete sequence of Isoptericola variabilis 225.</title>
        <authorList>
            <consortium name="US DOE Joint Genome Institute"/>
            <person name="Lucas S."/>
            <person name="Han J."/>
            <person name="Lapidus A."/>
            <person name="Cheng J.-F."/>
            <person name="Goodwin L."/>
            <person name="Pitluck S."/>
            <person name="Peters L."/>
            <person name="Mikhailova N."/>
            <person name="Zeytun A."/>
            <person name="Han C."/>
            <person name="Tapia R."/>
            <person name="Land M."/>
            <person name="Hauser L."/>
            <person name="Kyrpides N."/>
            <person name="Ivanova N."/>
            <person name="Pagani I."/>
            <person name="Siebers A."/>
            <person name="Allgaier M."/>
            <person name="Thelen M."/>
            <person name="Hugenholtz P."/>
            <person name="Gladden J."/>
            <person name="Woyke T."/>
        </authorList>
    </citation>
    <scope>NUCLEOTIDE SEQUENCE [LARGE SCALE GENOMIC DNA]</scope>
    <source>
        <strain evidence="3">225</strain>
    </source>
</reference>
<accession>F6FVF7</accession>
<keyword evidence="3" id="KW-1185">Reference proteome</keyword>
<proteinExistence type="predicted"/>
<evidence type="ECO:0000313" key="2">
    <source>
        <dbReference type="EMBL" id="AEG44384.1"/>
    </source>
</evidence>
<dbReference type="RefSeq" id="WP_013838776.1">
    <property type="nucleotide sequence ID" value="NC_015588.1"/>
</dbReference>
<dbReference type="Proteomes" id="UP000009236">
    <property type="component" value="Chromosome"/>
</dbReference>